<reference evidence="2 3" key="1">
    <citation type="submission" date="2015-03" db="EMBL/GenBank/DDBJ databases">
        <title>Genome sequencing of Methylobacterium aquaticum DSM16371 type strain.</title>
        <authorList>
            <person name="Chaudhry V."/>
            <person name="Patil P.B."/>
        </authorList>
    </citation>
    <scope>NUCLEOTIDE SEQUENCE [LARGE SCALE GENOMIC DNA]</scope>
    <source>
        <strain evidence="2 3">DSM 16371</strain>
    </source>
</reference>
<keyword evidence="1" id="KW-0472">Membrane</keyword>
<dbReference type="PATRIC" id="fig|270351.6.peg.1099"/>
<dbReference type="RefSeq" id="WP_048465068.1">
    <property type="nucleotide sequence ID" value="NZ_LABX01000135.1"/>
</dbReference>
<dbReference type="Proteomes" id="UP000035929">
    <property type="component" value="Unassembled WGS sequence"/>
</dbReference>
<protein>
    <submittedName>
        <fullName evidence="2">Uncharacterized protein</fullName>
    </submittedName>
</protein>
<keyword evidence="1" id="KW-0812">Transmembrane</keyword>
<comment type="caution">
    <text evidence="2">The sequence shown here is derived from an EMBL/GenBank/DDBJ whole genome shotgun (WGS) entry which is preliminary data.</text>
</comment>
<name>A0A0J6SBE1_9HYPH</name>
<gene>
    <name evidence="2" type="ORF">VP06_17620</name>
</gene>
<dbReference type="EMBL" id="LABX01000135">
    <property type="protein sequence ID" value="KMO32500.1"/>
    <property type="molecule type" value="Genomic_DNA"/>
</dbReference>
<dbReference type="AlphaFoldDB" id="A0A0J6SBE1"/>
<feature type="transmembrane region" description="Helical" evidence="1">
    <location>
        <begin position="29"/>
        <end position="48"/>
    </location>
</feature>
<sequence>MASLVILEWAAAAAAAGFAVEASASGSTLSILTAAVCAIAAGMARQLAFQAMRARDMEALCARLGITPQGGAR</sequence>
<organism evidence="2 3">
    <name type="scientific">Methylobacterium aquaticum</name>
    <dbReference type="NCBI Taxonomy" id="270351"/>
    <lineage>
        <taxon>Bacteria</taxon>
        <taxon>Pseudomonadati</taxon>
        <taxon>Pseudomonadota</taxon>
        <taxon>Alphaproteobacteria</taxon>
        <taxon>Hyphomicrobiales</taxon>
        <taxon>Methylobacteriaceae</taxon>
        <taxon>Methylobacterium</taxon>
    </lineage>
</organism>
<accession>A0A0J6SBE1</accession>
<keyword evidence="1" id="KW-1133">Transmembrane helix</keyword>
<evidence type="ECO:0000256" key="1">
    <source>
        <dbReference type="SAM" id="Phobius"/>
    </source>
</evidence>
<evidence type="ECO:0000313" key="3">
    <source>
        <dbReference type="Proteomes" id="UP000035929"/>
    </source>
</evidence>
<proteinExistence type="predicted"/>
<evidence type="ECO:0000313" key="2">
    <source>
        <dbReference type="EMBL" id="KMO32500.1"/>
    </source>
</evidence>